<feature type="non-terminal residue" evidence="1">
    <location>
        <position position="261"/>
    </location>
</feature>
<accession>X1SXP7</accession>
<comment type="caution">
    <text evidence="1">The sequence shown here is derived from an EMBL/GenBank/DDBJ whole genome shotgun (WGS) entry which is preliminary data.</text>
</comment>
<sequence length="261" mass="29810">MLMYNKEVAQEVGLDINNPPEFYDGFLKWAEKLTKKDASGKTVRYAAAIDPREAWWRFIITGYNLYVAATGSGDYISKDGKRVTIADTPLQQRPFELIYELVKKGYFTTEIYKVNPVYGGLTAINWNFSAATMLDVQRNAPPGFEYFLGPYPRPKESPVKGFVGRLFVRELVLMRERFLRGEAGERVNRAAWEYMKFLEADEQLAAMFNAEGMLPCVKTFETDPLFTSEIEKHGTPLSQLLEARKNATHMDLNSVKTTEVQ</sequence>
<dbReference type="AlphaFoldDB" id="X1SXP7"/>
<reference evidence="1" key="1">
    <citation type="journal article" date="2014" name="Front. Microbiol.">
        <title>High frequency of phylogenetically diverse reductive dehalogenase-homologous genes in deep subseafloor sedimentary metagenomes.</title>
        <authorList>
            <person name="Kawai M."/>
            <person name="Futagami T."/>
            <person name="Toyoda A."/>
            <person name="Takaki Y."/>
            <person name="Nishi S."/>
            <person name="Hori S."/>
            <person name="Arai W."/>
            <person name="Tsubouchi T."/>
            <person name="Morono Y."/>
            <person name="Uchiyama I."/>
            <person name="Ito T."/>
            <person name="Fujiyama A."/>
            <person name="Inagaki F."/>
            <person name="Takami H."/>
        </authorList>
    </citation>
    <scope>NUCLEOTIDE SEQUENCE</scope>
    <source>
        <strain evidence="1">Expedition CK06-06</strain>
    </source>
</reference>
<evidence type="ECO:0000313" key="1">
    <source>
        <dbReference type="EMBL" id="GAI97847.1"/>
    </source>
</evidence>
<dbReference type="InterPro" id="IPR006059">
    <property type="entry name" value="SBP"/>
</dbReference>
<dbReference type="SUPFAM" id="SSF53850">
    <property type="entry name" value="Periplasmic binding protein-like II"/>
    <property type="match status" value="1"/>
</dbReference>
<name>X1SXP7_9ZZZZ</name>
<gene>
    <name evidence="1" type="ORF">S12H4_37259</name>
</gene>
<dbReference type="Pfam" id="PF13416">
    <property type="entry name" value="SBP_bac_8"/>
    <property type="match status" value="1"/>
</dbReference>
<proteinExistence type="predicted"/>
<protein>
    <submittedName>
        <fullName evidence="1">Uncharacterized protein</fullName>
    </submittedName>
</protein>
<dbReference type="Gene3D" id="3.40.190.10">
    <property type="entry name" value="Periplasmic binding protein-like II"/>
    <property type="match status" value="2"/>
</dbReference>
<dbReference type="EMBL" id="BARW01022299">
    <property type="protein sequence ID" value="GAI97847.1"/>
    <property type="molecule type" value="Genomic_DNA"/>
</dbReference>
<organism evidence="1">
    <name type="scientific">marine sediment metagenome</name>
    <dbReference type="NCBI Taxonomy" id="412755"/>
    <lineage>
        <taxon>unclassified sequences</taxon>
        <taxon>metagenomes</taxon>
        <taxon>ecological metagenomes</taxon>
    </lineage>
</organism>